<name>A0A3L7DYT8_9GAMM</name>
<gene>
    <name evidence="2" type="ORF">DWB85_11760</name>
</gene>
<evidence type="ECO:0000313" key="3">
    <source>
        <dbReference type="Proteomes" id="UP000265509"/>
    </source>
</evidence>
<dbReference type="EMBL" id="QRAN01000011">
    <property type="protein sequence ID" value="RLQ21710.1"/>
    <property type="molecule type" value="Genomic_DNA"/>
</dbReference>
<keyword evidence="3" id="KW-1185">Reference proteome</keyword>
<sequence length="232" mass="25936">MAALATLLAMSSPAALAGEQKKLQPYSAQYKTTARGLALTLNRKLEENGDGSYTLTNGGKIMVVGFHEMSVFSVDGATIIPKSYVYQGTGLINRRREVHFTPGSETLRSLYKDQWYDLPYEEGTLDRMSQQEQVRLFLLNDPTPREDIFMTVADGKRVKDYQLQYVGEETLDTPVGKLETLHFERLHDDPDRKSDTWVAPALDYLMVKTVHVEDGKPVEAILTSASVGDKAD</sequence>
<organism evidence="2 3">
    <name type="scientific">Seongchinamella sediminis</name>
    <dbReference type="NCBI Taxonomy" id="2283635"/>
    <lineage>
        <taxon>Bacteria</taxon>
        <taxon>Pseudomonadati</taxon>
        <taxon>Pseudomonadota</taxon>
        <taxon>Gammaproteobacteria</taxon>
        <taxon>Cellvibrionales</taxon>
        <taxon>Halieaceae</taxon>
        <taxon>Seongchinamella</taxon>
    </lineage>
</organism>
<keyword evidence="1" id="KW-0732">Signal</keyword>
<dbReference type="OrthoDB" id="6007799at2"/>
<proteinExistence type="predicted"/>
<evidence type="ECO:0000313" key="2">
    <source>
        <dbReference type="EMBL" id="RLQ21710.1"/>
    </source>
</evidence>
<feature type="signal peptide" evidence="1">
    <location>
        <begin position="1"/>
        <end position="17"/>
    </location>
</feature>
<protein>
    <submittedName>
        <fullName evidence="2">DUF3108 domain-containing protein</fullName>
    </submittedName>
</protein>
<dbReference type="InterPro" id="IPR021457">
    <property type="entry name" value="DUF3108"/>
</dbReference>
<comment type="caution">
    <text evidence="2">The sequence shown here is derived from an EMBL/GenBank/DDBJ whole genome shotgun (WGS) entry which is preliminary data.</text>
</comment>
<dbReference type="Pfam" id="PF11306">
    <property type="entry name" value="DUF3108"/>
    <property type="match status" value="1"/>
</dbReference>
<evidence type="ECO:0000256" key="1">
    <source>
        <dbReference type="SAM" id="SignalP"/>
    </source>
</evidence>
<accession>A0A3L7DYT8</accession>
<dbReference type="AlphaFoldDB" id="A0A3L7DYT8"/>
<dbReference type="Proteomes" id="UP000265509">
    <property type="component" value="Unassembled WGS sequence"/>
</dbReference>
<feature type="chain" id="PRO_5018037429" evidence="1">
    <location>
        <begin position="18"/>
        <end position="232"/>
    </location>
</feature>
<reference evidence="2 3" key="1">
    <citation type="submission" date="2018-07" db="EMBL/GenBank/DDBJ databases">
        <title>Halioglobus sp. genome submission.</title>
        <authorList>
            <person name="Ye M.-Q."/>
            <person name="Du Z.-J."/>
        </authorList>
    </citation>
    <scope>NUCLEOTIDE SEQUENCE [LARGE SCALE GENOMIC DNA]</scope>
    <source>
        <strain evidence="2 3">U0301</strain>
    </source>
</reference>